<keyword evidence="5 12" id="KW-0443">Lipid metabolism</keyword>
<evidence type="ECO:0000256" key="1">
    <source>
        <dbReference type="ARBA" id="ARBA00005189"/>
    </source>
</evidence>
<comment type="subcellular location">
    <subcellularLocation>
        <location evidence="12">Cell membrane</location>
        <topology evidence="12">Peripheral membrane protein</topology>
    </subcellularLocation>
</comment>
<evidence type="ECO:0000256" key="4">
    <source>
        <dbReference type="ARBA" id="ARBA00022793"/>
    </source>
</evidence>
<proteinExistence type="inferred from homology"/>
<dbReference type="GO" id="GO:0004609">
    <property type="term" value="F:phosphatidylserine decarboxylase activity"/>
    <property type="evidence" value="ECO:0007669"/>
    <property type="project" value="UniProtKB-UniRule"/>
</dbReference>
<feature type="active site" description="Schiff-base intermediate with substrate; via pyruvic acid; for decarboxylase activity" evidence="12">
    <location>
        <position position="252"/>
    </location>
</feature>
<dbReference type="GO" id="GO:0005886">
    <property type="term" value="C:plasma membrane"/>
    <property type="evidence" value="ECO:0007669"/>
    <property type="project" value="UniProtKB-SubCell"/>
</dbReference>
<keyword evidence="3 12" id="KW-0444">Lipid biosynthesis</keyword>
<keyword evidence="2 12" id="KW-1003">Cell membrane</keyword>
<keyword evidence="7 12" id="KW-0865">Zymogen</keyword>
<feature type="active site" description="Charge relay system; for autoendoproteolytic cleavage activity" evidence="12">
    <location>
        <position position="252"/>
    </location>
</feature>
<organism evidence="14 15">
    <name type="scientific">OM182 bacterium BACL3 MAG-120924-bin41</name>
    <dbReference type="NCBI Taxonomy" id="1655632"/>
    <lineage>
        <taxon>Bacteria</taxon>
        <taxon>Pseudomonadati</taxon>
        <taxon>Pseudomonadota</taxon>
        <taxon>Gammaproteobacteria</taxon>
        <taxon>OMG group</taxon>
        <taxon>OM182 clade</taxon>
    </lineage>
</organism>
<evidence type="ECO:0000256" key="12">
    <source>
        <dbReference type="HAMAP-Rule" id="MF_00662"/>
    </source>
</evidence>
<feature type="active site" description="Charge relay system; for autoendoproteolytic cleavage activity" evidence="12">
    <location>
        <position position="146"/>
    </location>
</feature>
<evidence type="ECO:0000256" key="11">
    <source>
        <dbReference type="ARBA" id="ARBA00023317"/>
    </source>
</evidence>
<feature type="chain" id="PRO_5023542398" description="Phosphatidylserine decarboxylase beta chain" evidence="12">
    <location>
        <begin position="1"/>
        <end position="251"/>
    </location>
</feature>
<comment type="function">
    <text evidence="12">Catalyzes the formation of phosphatidylethanolamine (PtdEtn) from phosphatidylserine (PtdSer).</text>
</comment>
<dbReference type="EC" id="4.1.1.65" evidence="12"/>
<sequence>MPSLFVALQKIVPQHLLSRIVGRVAESRRFKKPFINWFAARYDVDMSEAQEQDLLAYDNFNAFFTRALKPNARPLADGIGDALTILCPADGAISQLGDLTEKGLLQAKGRHYTVADLLASENDAAAFDGGCFATVYLSPKDYHRVHMPLAGRLTKMSYVPGDLYSVNQQTAEGVPNLFARNERLVCLFDTELGPMAVVLVGAMIVAGIETVWAGRMCPGRDRSQVQVTDYTTSVPPVELAVGAELGRFYLGSTAIVLFGHGAVELSGGLSAESPVRMGQLLGLAQHTNSAENLGEQETT</sequence>
<comment type="cofactor">
    <cofactor evidence="12">
        <name>pyruvate</name>
        <dbReference type="ChEBI" id="CHEBI:15361"/>
    </cofactor>
    <text evidence="12">Binds 1 pyruvoyl group covalently per subunit.</text>
</comment>
<dbReference type="InterPro" id="IPR033178">
    <property type="entry name" value="PSD_type1_pro"/>
</dbReference>
<dbReference type="EMBL" id="LIDJ01000335">
    <property type="protein sequence ID" value="KRP26993.1"/>
    <property type="molecule type" value="Genomic_DNA"/>
</dbReference>
<keyword evidence="13" id="KW-1133">Transmembrane helix</keyword>
<keyword evidence="11 12" id="KW-0670">Pyruvate</keyword>
<dbReference type="InterPro" id="IPR003817">
    <property type="entry name" value="PS_Dcarbxylase"/>
</dbReference>
<feature type="transmembrane region" description="Helical" evidence="13">
    <location>
        <begin position="192"/>
        <end position="212"/>
    </location>
</feature>
<dbReference type="InterPro" id="IPR033177">
    <property type="entry name" value="PSD-B"/>
</dbReference>
<dbReference type="PANTHER" id="PTHR10067:SF6">
    <property type="entry name" value="PHOSPHATIDYLSERINE DECARBOXYLASE PROENZYME, MITOCHONDRIAL"/>
    <property type="match status" value="1"/>
</dbReference>
<dbReference type="GO" id="GO:0006646">
    <property type="term" value="P:phosphatidylethanolamine biosynthetic process"/>
    <property type="evidence" value="ECO:0007669"/>
    <property type="project" value="UniProtKB-UniRule"/>
</dbReference>
<feature type="modified residue" description="Pyruvic acid (Ser); by autocatalysis" evidence="12">
    <location>
        <position position="252"/>
    </location>
</feature>
<evidence type="ECO:0000256" key="7">
    <source>
        <dbReference type="ARBA" id="ARBA00023145"/>
    </source>
</evidence>
<name>A0A0R2WYI7_9GAMM</name>
<dbReference type="Proteomes" id="UP000052138">
    <property type="component" value="Unassembled WGS sequence"/>
</dbReference>
<comment type="pathway">
    <text evidence="12">Phospholipid metabolism; phosphatidylethanolamine biosynthesis; phosphatidylethanolamine from CDP-diacylglycerol: step 2/2.</text>
</comment>
<keyword evidence="4 12" id="KW-0210">Decarboxylase</keyword>
<evidence type="ECO:0000256" key="13">
    <source>
        <dbReference type="SAM" id="Phobius"/>
    </source>
</evidence>
<keyword evidence="6 12" id="KW-0472">Membrane</keyword>
<protein>
    <recommendedName>
        <fullName evidence="12">Phosphatidylserine decarboxylase proenzyme</fullName>
        <ecNumber evidence="12">4.1.1.65</ecNumber>
    </recommendedName>
    <component>
        <recommendedName>
            <fullName evidence="12">Phosphatidylserine decarboxylase alpha chain</fullName>
        </recommendedName>
    </component>
    <component>
        <recommendedName>
            <fullName evidence="12">Phosphatidylserine decarboxylase beta chain</fullName>
        </recommendedName>
    </component>
</protein>
<evidence type="ECO:0000256" key="10">
    <source>
        <dbReference type="ARBA" id="ARBA00023264"/>
    </source>
</evidence>
<keyword evidence="13" id="KW-0812">Transmembrane</keyword>
<evidence type="ECO:0000256" key="3">
    <source>
        <dbReference type="ARBA" id="ARBA00022516"/>
    </source>
</evidence>
<comment type="pathway">
    <text evidence="1">Lipid metabolism.</text>
</comment>
<comment type="PTM">
    <text evidence="12">Is synthesized initially as an inactive proenzyme. Formation of the active enzyme involves a self-maturation process in which the active site pyruvoyl group is generated from an internal serine residue via an autocatalytic post-translational modification. Two non-identical subunits are generated from the proenzyme in this reaction, and the pyruvate is formed at the N-terminus of the alpha chain, which is derived from the carboxyl end of the proenzyme. The autoendoproteolytic cleavage occurs by a canonical serine protease mechanism, in which the side chain hydroxyl group of the serine supplies its oxygen atom to form the C-terminus of the beta chain, while the remainder of the serine residue undergoes an oxidative deamination to produce ammonia and the pyruvoyl prosthetic group on the alpha chain. During this reaction, the Ser that is part of the protease active site of the proenzyme becomes the pyruvoyl prosthetic group, which constitutes an essential element of the active site of the mature decarboxylase.</text>
</comment>
<evidence type="ECO:0000256" key="5">
    <source>
        <dbReference type="ARBA" id="ARBA00023098"/>
    </source>
</evidence>
<dbReference type="PANTHER" id="PTHR10067">
    <property type="entry name" value="PHOSPHATIDYLSERINE DECARBOXYLASE"/>
    <property type="match status" value="1"/>
</dbReference>
<keyword evidence="9 12" id="KW-0456">Lyase</keyword>
<evidence type="ECO:0000256" key="6">
    <source>
        <dbReference type="ARBA" id="ARBA00023136"/>
    </source>
</evidence>
<evidence type="ECO:0000256" key="9">
    <source>
        <dbReference type="ARBA" id="ARBA00023239"/>
    </source>
</evidence>
<evidence type="ECO:0000256" key="8">
    <source>
        <dbReference type="ARBA" id="ARBA00023209"/>
    </source>
</evidence>
<reference evidence="14 15" key="1">
    <citation type="submission" date="2015-10" db="EMBL/GenBank/DDBJ databases">
        <title>Metagenome-Assembled Genomes uncover a global brackish microbiome.</title>
        <authorList>
            <person name="Hugerth L.W."/>
            <person name="Larsson J."/>
            <person name="Alneberg J."/>
            <person name="Lindh M.V."/>
            <person name="Legrand C."/>
            <person name="Pinhassi J."/>
            <person name="Andersson A.F."/>
        </authorList>
    </citation>
    <scope>NUCLEOTIDE SEQUENCE [LARGE SCALE GENOMIC DNA]</scope>
    <source>
        <strain evidence="14">BACL3 MAG-120924-bin41</strain>
    </source>
</reference>
<feature type="site" description="Cleavage (non-hydrolytic); by autocatalysis" evidence="12">
    <location>
        <begin position="251"/>
        <end position="252"/>
    </location>
</feature>
<dbReference type="NCBIfam" id="TIGR00163">
    <property type="entry name" value="PS_decarb"/>
    <property type="match status" value="1"/>
</dbReference>
<comment type="catalytic activity">
    <reaction evidence="12">
        <text>a 1,2-diacyl-sn-glycero-3-phospho-L-serine + H(+) = a 1,2-diacyl-sn-glycero-3-phosphoethanolamine + CO2</text>
        <dbReference type="Rhea" id="RHEA:20828"/>
        <dbReference type="ChEBI" id="CHEBI:15378"/>
        <dbReference type="ChEBI" id="CHEBI:16526"/>
        <dbReference type="ChEBI" id="CHEBI:57262"/>
        <dbReference type="ChEBI" id="CHEBI:64612"/>
        <dbReference type="EC" id="4.1.1.65"/>
    </reaction>
</comment>
<feature type="chain" id="PRO_5023542397" description="Phosphatidylserine decarboxylase alpha chain" evidence="12">
    <location>
        <begin position="252"/>
        <end position="299"/>
    </location>
</feature>
<comment type="caution">
    <text evidence="14">The sequence shown here is derived from an EMBL/GenBank/DDBJ whole genome shotgun (WGS) entry which is preliminary data.</text>
</comment>
<feature type="active site" description="Charge relay system; for autoendoproteolytic cleavage activity" evidence="12">
    <location>
        <position position="90"/>
    </location>
</feature>
<gene>
    <name evidence="12" type="primary">psd</name>
    <name evidence="14" type="ORF">ABS30_08825</name>
</gene>
<dbReference type="AlphaFoldDB" id="A0A0R2WYI7"/>
<dbReference type="HAMAP" id="MF_00662">
    <property type="entry name" value="PS_decarb_PSD_B_type1"/>
    <property type="match status" value="1"/>
</dbReference>
<accession>A0A0R2WYI7</accession>
<evidence type="ECO:0000313" key="15">
    <source>
        <dbReference type="Proteomes" id="UP000052138"/>
    </source>
</evidence>
<keyword evidence="8 12" id="KW-0594">Phospholipid biosynthesis</keyword>
<dbReference type="Pfam" id="PF02666">
    <property type="entry name" value="PS_Dcarbxylase"/>
    <property type="match status" value="1"/>
</dbReference>
<keyword evidence="10 12" id="KW-1208">Phospholipid metabolism</keyword>
<evidence type="ECO:0000313" key="14">
    <source>
        <dbReference type="EMBL" id="KRP26993.1"/>
    </source>
</evidence>
<comment type="subunit">
    <text evidence="12">Heterodimer of a large membrane-associated beta subunit and a small pyruvoyl-containing alpha subunit.</text>
</comment>
<comment type="similarity">
    <text evidence="12">Belongs to the phosphatidylserine decarboxylase family. PSD-B subfamily. Prokaryotic type I sub-subfamily.</text>
</comment>
<dbReference type="UniPathway" id="UPA00558">
    <property type="reaction ID" value="UER00616"/>
</dbReference>
<evidence type="ECO:0000256" key="2">
    <source>
        <dbReference type="ARBA" id="ARBA00022475"/>
    </source>
</evidence>